<proteinExistence type="predicted"/>
<name>A0A3N0ZBW6_ANAGA</name>
<comment type="caution">
    <text evidence="2">The sequence shown here is derived from an EMBL/GenBank/DDBJ whole genome shotgun (WGS) entry which is preliminary data.</text>
</comment>
<gene>
    <name evidence="2" type="ORF">DPX16_8326</name>
</gene>
<feature type="compositionally biased region" description="Low complexity" evidence="1">
    <location>
        <begin position="28"/>
        <end position="45"/>
    </location>
</feature>
<dbReference type="EMBL" id="RJVU01000233">
    <property type="protein sequence ID" value="ROL55478.1"/>
    <property type="molecule type" value="Genomic_DNA"/>
</dbReference>
<evidence type="ECO:0000313" key="2">
    <source>
        <dbReference type="EMBL" id="ROL55478.1"/>
    </source>
</evidence>
<feature type="region of interest" description="Disordered" evidence="1">
    <location>
        <begin position="16"/>
        <end position="63"/>
    </location>
</feature>
<evidence type="ECO:0000313" key="3">
    <source>
        <dbReference type="Proteomes" id="UP000281406"/>
    </source>
</evidence>
<dbReference type="Proteomes" id="UP000281406">
    <property type="component" value="Unassembled WGS sequence"/>
</dbReference>
<keyword evidence="3" id="KW-1185">Reference proteome</keyword>
<organism evidence="2 3">
    <name type="scientific">Anabarilius grahami</name>
    <name type="common">Kanglang fish</name>
    <name type="synonym">Barilius grahami</name>
    <dbReference type="NCBI Taxonomy" id="495550"/>
    <lineage>
        <taxon>Eukaryota</taxon>
        <taxon>Metazoa</taxon>
        <taxon>Chordata</taxon>
        <taxon>Craniata</taxon>
        <taxon>Vertebrata</taxon>
        <taxon>Euteleostomi</taxon>
        <taxon>Actinopterygii</taxon>
        <taxon>Neopterygii</taxon>
        <taxon>Teleostei</taxon>
        <taxon>Ostariophysi</taxon>
        <taxon>Cypriniformes</taxon>
        <taxon>Xenocyprididae</taxon>
        <taxon>Xenocypridinae</taxon>
        <taxon>Xenocypridinae incertae sedis</taxon>
        <taxon>Anabarilius</taxon>
    </lineage>
</organism>
<reference evidence="2 3" key="1">
    <citation type="submission" date="2018-10" db="EMBL/GenBank/DDBJ databases">
        <title>Genome assembly for a Yunnan-Guizhou Plateau 3E fish, Anabarilius grahami (Regan), and its evolutionary and genetic applications.</title>
        <authorList>
            <person name="Jiang W."/>
        </authorList>
    </citation>
    <scope>NUCLEOTIDE SEQUENCE [LARGE SCALE GENOMIC DNA]</scope>
    <source>
        <strain evidence="2">AG-KIZ</strain>
        <tissue evidence="2">Muscle</tissue>
    </source>
</reference>
<evidence type="ECO:0000256" key="1">
    <source>
        <dbReference type="SAM" id="MobiDB-lite"/>
    </source>
</evidence>
<accession>A0A3N0ZBW6</accession>
<protein>
    <submittedName>
        <fullName evidence="2">Uncharacterized protein</fullName>
    </submittedName>
</protein>
<sequence>MIKSRRFMDAEEVEALNAMSDGESDGGHSPLLSAALQPSLHSSSPITTEPAVNAQASKQAGPPMTADKQLWHIHWYGRNINNMIYIDYGLLIL</sequence>
<dbReference type="AlphaFoldDB" id="A0A3N0ZBW6"/>